<dbReference type="EMBL" id="BOMH01000068">
    <property type="protein sequence ID" value="GID69815.1"/>
    <property type="molecule type" value="Genomic_DNA"/>
</dbReference>
<keyword evidence="3" id="KW-1185">Reference proteome</keyword>
<keyword evidence="1" id="KW-0472">Membrane</keyword>
<feature type="transmembrane region" description="Helical" evidence="1">
    <location>
        <begin position="104"/>
        <end position="125"/>
    </location>
</feature>
<accession>A0A919M4X2</accession>
<gene>
    <name evidence="2" type="ORF">Acy02nite_76960</name>
</gene>
<organism evidence="2 3">
    <name type="scientific">Actinoplanes cyaneus</name>
    <dbReference type="NCBI Taxonomy" id="52696"/>
    <lineage>
        <taxon>Bacteria</taxon>
        <taxon>Bacillati</taxon>
        <taxon>Actinomycetota</taxon>
        <taxon>Actinomycetes</taxon>
        <taxon>Micromonosporales</taxon>
        <taxon>Micromonosporaceae</taxon>
        <taxon>Actinoplanes</taxon>
    </lineage>
</organism>
<dbReference type="Pfam" id="PF19545">
    <property type="entry name" value="DUF6069"/>
    <property type="match status" value="1"/>
</dbReference>
<keyword evidence="1" id="KW-1133">Transmembrane helix</keyword>
<evidence type="ECO:0000313" key="3">
    <source>
        <dbReference type="Proteomes" id="UP000619479"/>
    </source>
</evidence>
<name>A0A919M4X2_9ACTN</name>
<dbReference type="AlphaFoldDB" id="A0A919M4X2"/>
<keyword evidence="1" id="KW-0812">Transmembrane</keyword>
<feature type="transmembrane region" description="Helical" evidence="1">
    <location>
        <begin position="71"/>
        <end position="92"/>
    </location>
</feature>
<reference evidence="2" key="1">
    <citation type="submission" date="2021-01" db="EMBL/GenBank/DDBJ databases">
        <title>Whole genome shotgun sequence of Actinoplanes cyaneus NBRC 14990.</title>
        <authorList>
            <person name="Komaki H."/>
            <person name="Tamura T."/>
        </authorList>
    </citation>
    <scope>NUCLEOTIDE SEQUENCE</scope>
    <source>
        <strain evidence="2">NBRC 14990</strain>
    </source>
</reference>
<dbReference type="Proteomes" id="UP000619479">
    <property type="component" value="Unassembled WGS sequence"/>
</dbReference>
<protein>
    <submittedName>
        <fullName evidence="2">Uncharacterized protein</fullName>
    </submittedName>
</protein>
<evidence type="ECO:0000256" key="1">
    <source>
        <dbReference type="SAM" id="Phobius"/>
    </source>
</evidence>
<proteinExistence type="predicted"/>
<sequence length="155" mass="15995">MPAVRCARRGPEAKLIGMTNETNTATVPARTAGRLITIAAGTAGALLLWAVNDPWAGIDLAVRQGSGVQHIGPVAVAVTALLAGLAAWGLLTILERTTRQPVRIYRIVTVIVLLISLAGPLGSGIGLSTKLVLLGMHVTVGAALIIGLPGRRNCR</sequence>
<feature type="transmembrane region" description="Helical" evidence="1">
    <location>
        <begin position="131"/>
        <end position="150"/>
    </location>
</feature>
<comment type="caution">
    <text evidence="2">The sequence shown here is derived from an EMBL/GenBank/DDBJ whole genome shotgun (WGS) entry which is preliminary data.</text>
</comment>
<dbReference type="InterPro" id="IPR045713">
    <property type="entry name" value="DUF6069"/>
</dbReference>
<feature type="transmembrane region" description="Helical" evidence="1">
    <location>
        <begin position="32"/>
        <end position="51"/>
    </location>
</feature>
<evidence type="ECO:0000313" key="2">
    <source>
        <dbReference type="EMBL" id="GID69815.1"/>
    </source>
</evidence>